<evidence type="ECO:0000256" key="4">
    <source>
        <dbReference type="ARBA" id="ARBA00022519"/>
    </source>
</evidence>
<keyword evidence="4" id="KW-0997">Cell inner membrane</keyword>
<evidence type="ECO:0000256" key="1">
    <source>
        <dbReference type="ARBA" id="ARBA00004429"/>
    </source>
</evidence>
<dbReference type="Gene3D" id="1.10.3720.10">
    <property type="entry name" value="MetI-like"/>
    <property type="match status" value="1"/>
</dbReference>
<feature type="transmembrane region" description="Helical" evidence="8">
    <location>
        <begin position="255"/>
        <end position="277"/>
    </location>
</feature>
<evidence type="ECO:0000313" key="10">
    <source>
        <dbReference type="EMBL" id="MBU3806205.1"/>
    </source>
</evidence>
<accession>A0A948T2L3</accession>
<evidence type="ECO:0000256" key="7">
    <source>
        <dbReference type="ARBA" id="ARBA00023136"/>
    </source>
</evidence>
<dbReference type="EMBL" id="JAHLFP010000036">
    <property type="protein sequence ID" value="MBU3806205.1"/>
    <property type="molecule type" value="Genomic_DNA"/>
</dbReference>
<gene>
    <name evidence="10" type="ORF">H9882_04860</name>
</gene>
<name>A0A948T2L3_9FIRM</name>
<feature type="transmembrane region" description="Helical" evidence="8">
    <location>
        <begin position="196"/>
        <end position="220"/>
    </location>
</feature>
<feature type="transmembrane region" description="Helical" evidence="8">
    <location>
        <begin position="64"/>
        <end position="87"/>
    </location>
</feature>
<comment type="subcellular location">
    <subcellularLocation>
        <location evidence="1">Cell inner membrane</location>
        <topology evidence="1">Multi-pass membrane protein</topology>
    </subcellularLocation>
    <subcellularLocation>
        <location evidence="8">Cell membrane</location>
        <topology evidence="8">Multi-pass membrane protein</topology>
    </subcellularLocation>
</comment>
<proteinExistence type="inferred from homology"/>
<evidence type="ECO:0000256" key="2">
    <source>
        <dbReference type="ARBA" id="ARBA00022448"/>
    </source>
</evidence>
<dbReference type="Proteomes" id="UP000713596">
    <property type="component" value="Unassembled WGS sequence"/>
</dbReference>
<dbReference type="PROSITE" id="PS51257">
    <property type="entry name" value="PROKAR_LIPOPROTEIN"/>
    <property type="match status" value="1"/>
</dbReference>
<comment type="caution">
    <text evidence="10">The sequence shown here is derived from an EMBL/GenBank/DDBJ whole genome shotgun (WGS) entry which is preliminary data.</text>
</comment>
<keyword evidence="2 8" id="KW-0813">Transport</keyword>
<evidence type="ECO:0000256" key="6">
    <source>
        <dbReference type="ARBA" id="ARBA00022989"/>
    </source>
</evidence>
<keyword evidence="6 8" id="KW-1133">Transmembrane helix</keyword>
<dbReference type="CDD" id="cd06261">
    <property type="entry name" value="TM_PBP2"/>
    <property type="match status" value="1"/>
</dbReference>
<feature type="domain" description="ABC transmembrane type-1" evidence="9">
    <location>
        <begin position="62"/>
        <end position="274"/>
    </location>
</feature>
<keyword evidence="5 8" id="KW-0812">Transmembrane</keyword>
<dbReference type="InterPro" id="IPR035906">
    <property type="entry name" value="MetI-like_sf"/>
</dbReference>
<dbReference type="SUPFAM" id="SSF161098">
    <property type="entry name" value="MetI-like"/>
    <property type="match status" value="1"/>
</dbReference>
<keyword evidence="7 8" id="KW-0472">Membrane</keyword>
<dbReference type="PROSITE" id="PS50928">
    <property type="entry name" value="ABC_TM1"/>
    <property type="match status" value="1"/>
</dbReference>
<dbReference type="PANTHER" id="PTHR43357">
    <property type="entry name" value="INNER MEMBRANE ABC TRANSPORTER PERMEASE PROTEIN YDCV"/>
    <property type="match status" value="1"/>
</dbReference>
<dbReference type="GO" id="GO:0055085">
    <property type="term" value="P:transmembrane transport"/>
    <property type="evidence" value="ECO:0007669"/>
    <property type="project" value="InterPro"/>
</dbReference>
<comment type="similarity">
    <text evidence="8">Belongs to the binding-protein-dependent transport system permease family.</text>
</comment>
<evidence type="ECO:0000256" key="5">
    <source>
        <dbReference type="ARBA" id="ARBA00022692"/>
    </source>
</evidence>
<protein>
    <submittedName>
        <fullName evidence="10">ABC transporter permease subunit</fullName>
    </submittedName>
</protein>
<dbReference type="InterPro" id="IPR000515">
    <property type="entry name" value="MetI-like"/>
</dbReference>
<evidence type="ECO:0000256" key="8">
    <source>
        <dbReference type="RuleBase" id="RU363032"/>
    </source>
</evidence>
<feature type="transmembrane region" description="Helical" evidence="8">
    <location>
        <begin position="99"/>
        <end position="120"/>
    </location>
</feature>
<dbReference type="Pfam" id="PF00528">
    <property type="entry name" value="BPD_transp_1"/>
    <property type="match status" value="1"/>
</dbReference>
<organism evidence="10 11">
    <name type="scientific">Candidatus Allofournierella pullistercoris</name>
    <dbReference type="NCBI Taxonomy" id="2838597"/>
    <lineage>
        <taxon>Bacteria</taxon>
        <taxon>Bacillati</taxon>
        <taxon>Bacillota</taxon>
        <taxon>Clostridia</taxon>
        <taxon>Eubacteriales</taxon>
        <taxon>Oscillospiraceae</taxon>
        <taxon>Allofournierella</taxon>
    </lineage>
</organism>
<evidence type="ECO:0000259" key="9">
    <source>
        <dbReference type="PROSITE" id="PS50928"/>
    </source>
</evidence>
<keyword evidence="3" id="KW-1003">Cell membrane</keyword>
<evidence type="ECO:0000313" key="11">
    <source>
        <dbReference type="Proteomes" id="UP000713596"/>
    </source>
</evidence>
<feature type="transmembrane region" description="Helical" evidence="8">
    <location>
        <begin position="155"/>
        <end position="175"/>
    </location>
</feature>
<reference evidence="10" key="2">
    <citation type="submission" date="2021-04" db="EMBL/GenBank/DDBJ databases">
        <authorList>
            <person name="Gilroy R."/>
        </authorList>
    </citation>
    <scope>NUCLEOTIDE SEQUENCE</scope>
    <source>
        <strain evidence="10">B5_2728</strain>
    </source>
</reference>
<dbReference type="GO" id="GO:0005886">
    <property type="term" value="C:plasma membrane"/>
    <property type="evidence" value="ECO:0007669"/>
    <property type="project" value="UniProtKB-SubCell"/>
</dbReference>
<sequence length="292" mass="31741">MNQTRKAVVLLLPFGALMALLVVGCAQVMIQSFGWVPAFSLRQWTLDYYQTVLQDESFVASFWLSFRIAALSSLGSMLVGTVLCAALTKAGGMEQAVTYLVRLPILVPHAVVALFVIQLLSQTGLVARVGYAFGFLEDSSQFPQFLYTGEGNGVVLAYLWKEIPFVAYFTLALMGSIRQGLGQAAENLGASPLKSFWFVTLPLSLPAILRSGLILFLFAFGGYELPMLLGATLPKALPVQAYLEYLSPELRDRPYAMAMYGVILVLSLVLAGGYALLMQKTLKRLGGDADGQ</sequence>
<evidence type="ECO:0000256" key="3">
    <source>
        <dbReference type="ARBA" id="ARBA00022475"/>
    </source>
</evidence>
<dbReference type="PANTHER" id="PTHR43357:SF4">
    <property type="entry name" value="INNER MEMBRANE ABC TRANSPORTER PERMEASE PROTEIN YDCV"/>
    <property type="match status" value="1"/>
</dbReference>
<reference evidence="10" key="1">
    <citation type="journal article" date="2021" name="PeerJ">
        <title>Extensive microbial diversity within the chicken gut microbiome revealed by metagenomics and culture.</title>
        <authorList>
            <person name="Gilroy R."/>
            <person name="Ravi A."/>
            <person name="Getino M."/>
            <person name="Pursley I."/>
            <person name="Horton D.L."/>
            <person name="Alikhan N.F."/>
            <person name="Baker D."/>
            <person name="Gharbi K."/>
            <person name="Hall N."/>
            <person name="Watson M."/>
            <person name="Adriaenssens E.M."/>
            <person name="Foster-Nyarko E."/>
            <person name="Jarju S."/>
            <person name="Secka A."/>
            <person name="Antonio M."/>
            <person name="Oren A."/>
            <person name="Chaudhuri R.R."/>
            <person name="La Ragione R."/>
            <person name="Hildebrand F."/>
            <person name="Pallen M.J."/>
        </authorList>
    </citation>
    <scope>NUCLEOTIDE SEQUENCE</scope>
    <source>
        <strain evidence="10">B5_2728</strain>
    </source>
</reference>
<dbReference type="AlphaFoldDB" id="A0A948T2L3"/>